<comment type="function">
    <text evidence="9">Pyrophosphatase that hydrolyzes the non-canonical purine nucleotides inosine triphosphate (ITP), deoxyinosine triphosphate (dITP) as well as 2'-deoxy-N-6-hydroxylaminopurine triphosphate (dHAPTP) and xanthosine 5'-triphosphate (XTP) to their respective monophosphate derivatives. The enzyme does not distinguish between the deoxy- and ribose forms. Probably excludes non-canonical purines from RNA and DNA precursor pools, thus preventing their incorporation into RNA and DNA and avoiding chromosomal lesions.</text>
</comment>
<dbReference type="GO" id="GO:0036222">
    <property type="term" value="F:XTP diphosphatase activity"/>
    <property type="evidence" value="ECO:0007669"/>
    <property type="project" value="UniProtKB-UniRule"/>
</dbReference>
<dbReference type="GO" id="GO:0005737">
    <property type="term" value="C:cytoplasm"/>
    <property type="evidence" value="ECO:0007669"/>
    <property type="project" value="UniProtKB-SubCell"/>
</dbReference>
<evidence type="ECO:0000256" key="4">
    <source>
        <dbReference type="ARBA" id="ARBA00022723"/>
    </source>
</evidence>
<feature type="binding site" evidence="13">
    <location>
        <position position="59"/>
    </location>
    <ligand>
        <name>Mg(2+)</name>
        <dbReference type="ChEBI" id="CHEBI:18420"/>
    </ligand>
</feature>
<evidence type="ECO:0000256" key="10">
    <source>
        <dbReference type="ARBA" id="ARBA00093218"/>
    </source>
</evidence>
<comment type="catalytic activity">
    <reaction evidence="12">
        <text>N(6)-hydroxy-dATP + H2O = N(6)-hydroxy-dAMP + diphosphate + H(+)</text>
        <dbReference type="Rhea" id="RHEA:83971"/>
        <dbReference type="ChEBI" id="CHEBI:15377"/>
        <dbReference type="ChEBI" id="CHEBI:15378"/>
        <dbReference type="ChEBI" id="CHEBI:33019"/>
        <dbReference type="ChEBI" id="CHEBI:233529"/>
        <dbReference type="ChEBI" id="CHEBI:233530"/>
    </reaction>
    <physiologicalReaction direction="left-to-right" evidence="12">
        <dbReference type="Rhea" id="RHEA:83972"/>
    </physiologicalReaction>
</comment>
<comment type="caution">
    <text evidence="13">Lacks conserved residue(s) required for the propagation of feature annotation.</text>
</comment>
<protein>
    <recommendedName>
        <fullName evidence="13">Inosine triphosphate pyrophosphatase</fullName>
        <shortName evidence="13">ITPase</shortName>
        <shortName evidence="13">Inosine triphosphatase</shortName>
        <ecNumber evidence="13">3.6.1.66</ecNumber>
    </recommendedName>
    <alternativeName>
        <fullName evidence="13">Non-canonical purine NTP pyrophosphatase</fullName>
    </alternativeName>
    <alternativeName>
        <fullName evidence="13">Non-standard purine NTP pyrophosphatase</fullName>
    </alternativeName>
    <alternativeName>
        <fullName evidence="13">Nucleoside-triphosphate diphosphatase</fullName>
    </alternativeName>
    <alternativeName>
        <fullName evidence="13">Nucleoside-triphosphate pyrophosphatase</fullName>
        <shortName evidence="13">NTPase</shortName>
    </alternativeName>
    <alternativeName>
        <fullName evidence="13">XTP/dITP diphosphatase</fullName>
    </alternativeName>
</protein>
<dbReference type="InterPro" id="IPR002637">
    <property type="entry name" value="RdgB/HAM1"/>
</dbReference>
<keyword evidence="3 13" id="KW-0963">Cytoplasm</keyword>
<comment type="similarity">
    <text evidence="2 13 14">Belongs to the HAM1 NTPase family.</text>
</comment>
<dbReference type="PANTHER" id="PTHR11067">
    <property type="entry name" value="INOSINE TRIPHOSPHATE PYROPHOSPHATASE/HAM1 PROTEIN"/>
    <property type="match status" value="1"/>
</dbReference>
<dbReference type="GO" id="GO:0009117">
    <property type="term" value="P:nucleotide metabolic process"/>
    <property type="evidence" value="ECO:0007669"/>
    <property type="project" value="UniProtKB-KW"/>
</dbReference>
<dbReference type="GO" id="GO:0000166">
    <property type="term" value="F:nucleotide binding"/>
    <property type="evidence" value="ECO:0007669"/>
    <property type="project" value="UniProtKB-KW"/>
</dbReference>
<evidence type="ECO:0000256" key="2">
    <source>
        <dbReference type="ARBA" id="ARBA00008023"/>
    </source>
</evidence>
<dbReference type="GO" id="GO:0046872">
    <property type="term" value="F:metal ion binding"/>
    <property type="evidence" value="ECO:0007669"/>
    <property type="project" value="UniProtKB-KW"/>
</dbReference>
<proteinExistence type="inferred from homology"/>
<comment type="function">
    <text evidence="13">Pyrophosphatase that hydrolyzes non-canonical purine nucleotides such as inosine triphosphate (ITP), deoxyinosine triphosphate (dITP) or xanthosine 5'-triphosphate (XTP) to their respective monophosphate derivatives. The enzyme does not distinguish between the deoxy- and ribose forms. Probably excludes non-canonical purines from RNA and DNA precursor pools, thus preventing their incorporation into RNA and DNA and avoiding chromosomal lesions.</text>
</comment>
<reference evidence="15" key="1">
    <citation type="journal article" date="2020" name="J. Eukaryot. Microbiol.">
        <title>De novo Sequencing, Assembly and Annotation of the Transcriptome for the Free-Living Testate Amoeba Arcella intermedia.</title>
        <authorList>
            <person name="Ribeiro G.M."/>
            <person name="Porfirio-Sousa A.L."/>
            <person name="Maurer-Alcala X.X."/>
            <person name="Katz L.A."/>
            <person name="Lahr D.J.G."/>
        </authorList>
    </citation>
    <scope>NUCLEOTIDE SEQUENCE</scope>
</reference>
<dbReference type="SUPFAM" id="SSF52972">
    <property type="entry name" value="ITPase-like"/>
    <property type="match status" value="1"/>
</dbReference>
<evidence type="ECO:0000256" key="9">
    <source>
        <dbReference type="ARBA" id="ARBA00054940"/>
    </source>
</evidence>
<dbReference type="Pfam" id="PF01725">
    <property type="entry name" value="Ham1p_like"/>
    <property type="match status" value="1"/>
</dbReference>
<dbReference type="CDD" id="cd00515">
    <property type="entry name" value="HAM1"/>
    <property type="match status" value="1"/>
</dbReference>
<dbReference type="InterPro" id="IPR027502">
    <property type="entry name" value="ITPase"/>
</dbReference>
<evidence type="ECO:0000256" key="12">
    <source>
        <dbReference type="ARBA" id="ARBA00093271"/>
    </source>
</evidence>
<keyword evidence="4 13" id="KW-0479">Metal-binding</keyword>
<feature type="binding site" evidence="13">
    <location>
        <position position="43"/>
    </location>
    <ligand>
        <name>ITP</name>
        <dbReference type="ChEBI" id="CHEBI:61402"/>
    </ligand>
</feature>
<comment type="catalytic activity">
    <reaction evidence="11">
        <text>dITP + H2O = dIMP + diphosphate + H(+)</text>
        <dbReference type="Rhea" id="RHEA:28342"/>
        <dbReference type="ChEBI" id="CHEBI:15377"/>
        <dbReference type="ChEBI" id="CHEBI:15378"/>
        <dbReference type="ChEBI" id="CHEBI:33019"/>
        <dbReference type="ChEBI" id="CHEBI:61194"/>
        <dbReference type="ChEBI" id="CHEBI:61382"/>
        <dbReference type="EC" id="3.6.1.66"/>
    </reaction>
    <physiologicalReaction direction="left-to-right" evidence="11">
        <dbReference type="Rhea" id="RHEA:28343"/>
    </physiologicalReaction>
</comment>
<name>A0A6B2LJB3_9EUKA</name>
<dbReference type="FunFam" id="3.90.950.10:FF:000003">
    <property type="entry name" value="Inosine triphosphate pyrophosphatase"/>
    <property type="match status" value="1"/>
</dbReference>
<dbReference type="PANTHER" id="PTHR11067:SF9">
    <property type="entry name" value="INOSINE TRIPHOSPHATE PYROPHOSPHATASE"/>
    <property type="match status" value="1"/>
</dbReference>
<comment type="subcellular location">
    <subcellularLocation>
        <location evidence="1 13">Cytoplasm</location>
    </subcellularLocation>
</comment>
<dbReference type="Gene3D" id="3.90.950.10">
    <property type="match status" value="1"/>
</dbReference>
<evidence type="ECO:0000256" key="7">
    <source>
        <dbReference type="ARBA" id="ARBA00022842"/>
    </source>
</evidence>
<comment type="cofactor">
    <cofactor evidence="13">
        <name>Mg(2+)</name>
        <dbReference type="ChEBI" id="CHEBI:18420"/>
    </cofactor>
    <cofactor evidence="13">
        <name>Mn(2+)</name>
        <dbReference type="ChEBI" id="CHEBI:29035"/>
    </cofactor>
    <text evidence="13">Binds 1 divalent metal cation per subunit; can use either Mg(2+) or Mn(2+).</text>
</comment>
<keyword evidence="7 13" id="KW-0460">Magnesium</keyword>
<comment type="subunit">
    <text evidence="13">Homodimer.</text>
</comment>
<feature type="binding site" evidence="13">
    <location>
        <position position="31"/>
    </location>
    <ligand>
        <name>Mg(2+)</name>
        <dbReference type="ChEBI" id="CHEBI:18420"/>
    </ligand>
</feature>
<feature type="binding site" evidence="13">
    <location>
        <begin position="59"/>
        <end position="60"/>
    </location>
    <ligand>
        <name>ITP</name>
        <dbReference type="ChEBI" id="CHEBI:61402"/>
    </ligand>
</feature>
<comment type="catalytic activity">
    <reaction evidence="10">
        <text>ITP + H2O = IMP + diphosphate + H(+)</text>
        <dbReference type="Rhea" id="RHEA:29399"/>
        <dbReference type="ChEBI" id="CHEBI:15377"/>
        <dbReference type="ChEBI" id="CHEBI:15378"/>
        <dbReference type="ChEBI" id="CHEBI:33019"/>
        <dbReference type="ChEBI" id="CHEBI:58053"/>
        <dbReference type="ChEBI" id="CHEBI:61402"/>
        <dbReference type="EC" id="3.6.1.66"/>
    </reaction>
    <physiologicalReaction direction="left-to-right" evidence="10">
        <dbReference type="Rhea" id="RHEA:29400"/>
    </physiologicalReaction>
</comment>
<evidence type="ECO:0000256" key="14">
    <source>
        <dbReference type="RuleBase" id="RU003781"/>
    </source>
</evidence>
<feature type="binding site" evidence="13">
    <location>
        <position position="159"/>
    </location>
    <ligand>
        <name>ITP</name>
        <dbReference type="ChEBI" id="CHEBI:61402"/>
    </ligand>
</feature>
<evidence type="ECO:0000256" key="6">
    <source>
        <dbReference type="ARBA" id="ARBA00022801"/>
    </source>
</evidence>
<evidence type="ECO:0000313" key="15">
    <source>
        <dbReference type="EMBL" id="NDV37085.1"/>
    </source>
</evidence>
<dbReference type="EC" id="3.6.1.66" evidence="13"/>
<feature type="binding site" evidence="13">
    <location>
        <begin position="135"/>
        <end position="138"/>
    </location>
    <ligand>
        <name>ITP</name>
        <dbReference type="ChEBI" id="CHEBI:61402"/>
    </ligand>
</feature>
<evidence type="ECO:0000256" key="11">
    <source>
        <dbReference type="ARBA" id="ARBA00093255"/>
    </source>
</evidence>
<dbReference type="HAMAP" id="MF_03148">
    <property type="entry name" value="HAM1_NTPase"/>
    <property type="match status" value="1"/>
</dbReference>
<keyword evidence="8 13" id="KW-0546">Nucleotide metabolism</keyword>
<evidence type="ECO:0000256" key="1">
    <source>
        <dbReference type="ARBA" id="ARBA00004496"/>
    </source>
</evidence>
<dbReference type="GO" id="GO:0036220">
    <property type="term" value="F:ITP diphosphatase activity"/>
    <property type="evidence" value="ECO:0007669"/>
    <property type="project" value="UniProtKB-UniRule"/>
</dbReference>
<dbReference type="EMBL" id="GIBP01008116">
    <property type="protein sequence ID" value="NDV37085.1"/>
    <property type="molecule type" value="Transcribed_RNA"/>
</dbReference>
<evidence type="ECO:0000256" key="13">
    <source>
        <dbReference type="HAMAP-Rule" id="MF_03148"/>
    </source>
</evidence>
<dbReference type="NCBIfam" id="TIGR00042">
    <property type="entry name" value="RdgB/HAM1 family non-canonical purine NTP pyrophosphatase"/>
    <property type="match status" value="1"/>
</dbReference>
<keyword evidence="13" id="KW-0464">Manganese</keyword>
<evidence type="ECO:0000256" key="5">
    <source>
        <dbReference type="ARBA" id="ARBA00022741"/>
    </source>
</evidence>
<sequence length="189" mass="20957">MGKLREVSAILNDNTEHLPLPIINKVVDLPELQGDAKSVAIEKAKVAVASIQGPCIIEDTCLFFNAWNGLPGPYIKWFMSSCGNEGLNKMLTSYDDKSASATAIFSFCAGVGQPVHLFEGEVKGKIVPSRGSEGFGWDPIFEPEESNGKTFAEMTKDEKNLISHRRRALQKLRTFLLENKDLWTEQPNK</sequence>
<dbReference type="AlphaFoldDB" id="A0A6B2LJB3"/>
<evidence type="ECO:0000256" key="3">
    <source>
        <dbReference type="ARBA" id="ARBA00022490"/>
    </source>
</evidence>
<feature type="binding site" evidence="13">
    <location>
        <begin position="164"/>
        <end position="165"/>
    </location>
    <ligand>
        <name>ITP</name>
        <dbReference type="ChEBI" id="CHEBI:61402"/>
    </ligand>
</feature>
<dbReference type="InterPro" id="IPR029001">
    <property type="entry name" value="ITPase-like_fam"/>
</dbReference>
<accession>A0A6B2LJB3</accession>
<evidence type="ECO:0000256" key="8">
    <source>
        <dbReference type="ARBA" id="ARBA00023080"/>
    </source>
</evidence>
<dbReference type="GO" id="GO:0009204">
    <property type="term" value="P:deoxyribonucleoside triphosphate catabolic process"/>
    <property type="evidence" value="ECO:0007669"/>
    <property type="project" value="UniProtKB-UniRule"/>
</dbReference>
<organism evidence="15">
    <name type="scientific">Arcella intermedia</name>
    <dbReference type="NCBI Taxonomy" id="1963864"/>
    <lineage>
        <taxon>Eukaryota</taxon>
        <taxon>Amoebozoa</taxon>
        <taxon>Tubulinea</taxon>
        <taxon>Elardia</taxon>
        <taxon>Arcellinida</taxon>
        <taxon>Sphaerothecina</taxon>
        <taxon>Arcellidae</taxon>
        <taxon>Arcella</taxon>
    </lineage>
</organism>
<keyword evidence="6 13" id="KW-0378">Hydrolase</keyword>
<dbReference type="GO" id="GO:0035870">
    <property type="term" value="F:dITP diphosphatase activity"/>
    <property type="evidence" value="ECO:0007669"/>
    <property type="project" value="UniProtKB-UniRule"/>
</dbReference>
<comment type="catalytic activity">
    <reaction evidence="13">
        <text>XTP + H2O = XMP + diphosphate + H(+)</text>
        <dbReference type="Rhea" id="RHEA:28610"/>
        <dbReference type="ChEBI" id="CHEBI:15377"/>
        <dbReference type="ChEBI" id="CHEBI:15378"/>
        <dbReference type="ChEBI" id="CHEBI:33019"/>
        <dbReference type="ChEBI" id="CHEBI:57464"/>
        <dbReference type="ChEBI" id="CHEBI:61314"/>
        <dbReference type="EC" id="3.6.1.66"/>
    </reaction>
</comment>
<keyword evidence="5 13" id="KW-0547">Nucleotide-binding</keyword>